<name>A0ABD3M782_9STRA</name>
<gene>
    <name evidence="3" type="ORF">ACHAWU_009730</name>
</gene>
<dbReference type="PANTHER" id="PTHR24412">
    <property type="entry name" value="KELCH PROTEIN"/>
    <property type="match status" value="1"/>
</dbReference>
<keyword evidence="1" id="KW-0880">Kelch repeat</keyword>
<dbReference type="Proteomes" id="UP001530293">
    <property type="component" value="Unassembled WGS sequence"/>
</dbReference>
<protein>
    <recommendedName>
        <fullName evidence="5">Kelch repeat-containing protein</fullName>
    </recommendedName>
</protein>
<evidence type="ECO:0008006" key="5">
    <source>
        <dbReference type="Google" id="ProtNLM"/>
    </source>
</evidence>
<evidence type="ECO:0000256" key="2">
    <source>
        <dbReference type="ARBA" id="ARBA00022737"/>
    </source>
</evidence>
<dbReference type="Gene3D" id="2.120.10.80">
    <property type="entry name" value="Kelch-type beta propeller"/>
    <property type="match status" value="2"/>
</dbReference>
<comment type="caution">
    <text evidence="3">The sequence shown here is derived from an EMBL/GenBank/DDBJ whole genome shotgun (WGS) entry which is preliminary data.</text>
</comment>
<keyword evidence="2" id="KW-0677">Repeat</keyword>
<evidence type="ECO:0000313" key="3">
    <source>
        <dbReference type="EMBL" id="KAL3759583.1"/>
    </source>
</evidence>
<sequence length="466" mass="50355">MPINFPTKLNTDKLIITMSRYSLATTLLSLFVIVSTASAHEGSSGDAFGGGAWSYLPVEMPTPLSDMSVDILSVNGNDKESIILTGGCDSADGNVYFEADWGEGFACSSVTSKVYAFDPIHNSTTSTWTGTFTSLADMPRSRNRHASSIVNGLLCVFGGRDVSDALIAEVDCYDSATNTWSTPASLPAERQVSDFTAFTDETKNVVYLVAGYDSFYTALDTVTMVDMSDMENISFSNGPSLKGERGDIDSAVVDSRYVYVSGGFTHANNYSNPLSTVEMFDMETSTWSDVDALNQERGDKQLVTLNGKIFALGGEEKLDVSGTVNEEELPELGARSEVLDTVEVLNPMEDGAQWVKLDDMPGQLFRFAAAKWKDEAEDEAEVAEDHHHDHGYIFVLGGQVGYDAECKCFRTTDHVMVMDVSHAEDEAEADHDHAVEASGATIVRHSGTLLSLIAAGLLWLSAATAI</sequence>
<evidence type="ECO:0000313" key="4">
    <source>
        <dbReference type="Proteomes" id="UP001530293"/>
    </source>
</evidence>
<reference evidence="3 4" key="1">
    <citation type="submission" date="2024-10" db="EMBL/GenBank/DDBJ databases">
        <title>Updated reference genomes for cyclostephanoid diatoms.</title>
        <authorList>
            <person name="Roberts W.R."/>
            <person name="Alverson A.J."/>
        </authorList>
    </citation>
    <scope>NUCLEOTIDE SEQUENCE [LARGE SCALE GENOMIC DNA]</scope>
    <source>
        <strain evidence="3 4">AJA232-27</strain>
    </source>
</reference>
<dbReference type="SMART" id="SM00612">
    <property type="entry name" value="Kelch"/>
    <property type="match status" value="4"/>
</dbReference>
<dbReference type="InterPro" id="IPR015915">
    <property type="entry name" value="Kelch-typ_b-propeller"/>
</dbReference>
<accession>A0ABD3M782</accession>
<proteinExistence type="predicted"/>
<dbReference type="InterPro" id="IPR006652">
    <property type="entry name" value="Kelch_1"/>
</dbReference>
<evidence type="ECO:0000256" key="1">
    <source>
        <dbReference type="ARBA" id="ARBA00022441"/>
    </source>
</evidence>
<dbReference type="Pfam" id="PF24681">
    <property type="entry name" value="Kelch_KLHDC2_KLHL20_DRC7"/>
    <property type="match status" value="1"/>
</dbReference>
<keyword evidence="4" id="KW-1185">Reference proteome</keyword>
<organism evidence="3 4">
    <name type="scientific">Discostella pseudostelligera</name>
    <dbReference type="NCBI Taxonomy" id="259834"/>
    <lineage>
        <taxon>Eukaryota</taxon>
        <taxon>Sar</taxon>
        <taxon>Stramenopiles</taxon>
        <taxon>Ochrophyta</taxon>
        <taxon>Bacillariophyta</taxon>
        <taxon>Coscinodiscophyceae</taxon>
        <taxon>Thalassiosirophycidae</taxon>
        <taxon>Stephanodiscales</taxon>
        <taxon>Stephanodiscaceae</taxon>
        <taxon>Discostella</taxon>
    </lineage>
</organism>
<dbReference type="EMBL" id="JALLBG020000199">
    <property type="protein sequence ID" value="KAL3759583.1"/>
    <property type="molecule type" value="Genomic_DNA"/>
</dbReference>
<dbReference type="AlphaFoldDB" id="A0ABD3M782"/>
<dbReference type="SUPFAM" id="SSF117281">
    <property type="entry name" value="Kelch motif"/>
    <property type="match status" value="1"/>
</dbReference>
<dbReference type="PANTHER" id="PTHR24412:SF441">
    <property type="entry name" value="KELCH-LIKE PROTEIN 28"/>
    <property type="match status" value="1"/>
</dbReference>